<name>A0A1U7LQQ9_NEOID</name>
<evidence type="ECO:0000256" key="1">
    <source>
        <dbReference type="ARBA" id="ARBA00022737"/>
    </source>
</evidence>
<dbReference type="OrthoDB" id="1936594at2759"/>
<evidence type="ECO:0000256" key="2">
    <source>
        <dbReference type="ARBA" id="ARBA00022803"/>
    </source>
</evidence>
<dbReference type="PROSITE" id="PS50005">
    <property type="entry name" value="TPR"/>
    <property type="match status" value="1"/>
</dbReference>
<dbReference type="OMA" id="WNIRLIC"/>
<organism evidence="5 6">
    <name type="scientific">Neolecta irregularis (strain DAH-3)</name>
    <dbReference type="NCBI Taxonomy" id="1198029"/>
    <lineage>
        <taxon>Eukaryota</taxon>
        <taxon>Fungi</taxon>
        <taxon>Dikarya</taxon>
        <taxon>Ascomycota</taxon>
        <taxon>Taphrinomycotina</taxon>
        <taxon>Neolectales</taxon>
        <taxon>Neolectaceae</taxon>
        <taxon>Neolecta</taxon>
    </lineage>
</organism>
<dbReference type="InterPro" id="IPR019734">
    <property type="entry name" value="TPR_rpt"/>
</dbReference>
<dbReference type="Gene3D" id="1.25.40.10">
    <property type="entry name" value="Tetratricopeptide repeat domain"/>
    <property type="match status" value="1"/>
</dbReference>
<feature type="coiled-coil region" evidence="4">
    <location>
        <begin position="472"/>
        <end position="502"/>
    </location>
</feature>
<feature type="repeat" description="TPR" evidence="3">
    <location>
        <begin position="507"/>
        <end position="540"/>
    </location>
</feature>
<sequence>MTQSDFLSTFDSPTDKSYYTLDTLLSLRFKNLLGTERQNVSFPEFLDSSISTSKLNECLALGITCLNLFIQSAYTGPHIPFDTWNLLPEKQRDEDTKGRVITSLSVDGEEVYRLLPHPYLLYLAKRLLQVANSNIWRLRVDFAHQRVLDDFVPSLQMSILEKITEIDRDIDSYDDLQITVRWELEKSCIYAFYQKNVEAQRCLDKATNLLDFSYELTGRLGKRTKFQINETSQLVVHASGSPEKTSSSSSAPKEIELEDDTLLSKIAFTQPEKEDQLNDLQKCILLGQTQLIKNTNPADGLTIEEVAPFAERVLTHSGNWSIYTMALILRSRCEAHRSRTAERSVLQLQALVDSLVPFGSFLPPTQDDEVFPRLQFLSYLLMPSSWELQKELATRYANLGAVTSAMEIFERLEMREEQALCYAAMGREDKAIKVLKSELLRKQTPKLWCLLGDLEQEPDHWRKSWEISHNQYARAQRSLAKYELAQSNLEAAKEAYEKSLKAAPLHSPTWYSLGCLHLSLKEFKAAAESFTRVVSIDSEDSEAWSNLASALLKLGKTPDAFRALNNAVSKKWDSWRMWENYLYISMDIKDYNEALRSLKRILELKKGETGIDVEVLDILVSIAIEEDHDSFLFRYATKFVIEQVQPVITNDDRLWRIVGKIYLAKNKFAEALDAQVKAYRCCISRLDVAGDQVAWENAVAISKSLIDSYRELGEKEGRMGGLVCKDWMYKSKTTLRSLKGRGKHKFEDTKGWADVVELLQSLEV</sequence>
<dbReference type="STRING" id="1198029.A0A1U7LQQ9"/>
<keyword evidence="2 3" id="KW-0802">TPR repeat</keyword>
<dbReference type="InterPro" id="IPR011990">
    <property type="entry name" value="TPR-like_helical_dom_sf"/>
</dbReference>
<dbReference type="SMART" id="SM00028">
    <property type="entry name" value="TPR"/>
    <property type="match status" value="4"/>
</dbReference>
<reference evidence="5 6" key="1">
    <citation type="submission" date="2016-04" db="EMBL/GenBank/DDBJ databases">
        <title>Evolutionary innovation and constraint leading to complex multicellularity in the Ascomycota.</title>
        <authorList>
            <person name="Cisse O."/>
            <person name="Nguyen A."/>
            <person name="Hewitt D.A."/>
            <person name="Jedd G."/>
            <person name="Stajich J.E."/>
        </authorList>
    </citation>
    <scope>NUCLEOTIDE SEQUENCE [LARGE SCALE GENOMIC DNA]</scope>
    <source>
        <strain evidence="5 6">DAH-3</strain>
    </source>
</reference>
<dbReference type="InterPro" id="IPR044244">
    <property type="entry name" value="TTC27/Emw1"/>
</dbReference>
<evidence type="ECO:0000313" key="6">
    <source>
        <dbReference type="Proteomes" id="UP000186594"/>
    </source>
</evidence>
<keyword evidence="4" id="KW-0175">Coiled coil</keyword>
<keyword evidence="1" id="KW-0677">Repeat</keyword>
<dbReference type="PANTHER" id="PTHR16193:SF0">
    <property type="entry name" value="TETRATRICOPEPTIDE REPEAT PROTEIN 27"/>
    <property type="match status" value="1"/>
</dbReference>
<comment type="caution">
    <text evidence="5">The sequence shown here is derived from an EMBL/GenBank/DDBJ whole genome shotgun (WGS) entry which is preliminary data.</text>
</comment>
<evidence type="ECO:0000313" key="5">
    <source>
        <dbReference type="EMBL" id="OLL24995.1"/>
    </source>
</evidence>
<evidence type="ECO:0000256" key="4">
    <source>
        <dbReference type="SAM" id="Coils"/>
    </source>
</evidence>
<dbReference type="SUPFAM" id="SSF48452">
    <property type="entry name" value="TPR-like"/>
    <property type="match status" value="1"/>
</dbReference>
<dbReference type="EMBL" id="LXFE01000520">
    <property type="protein sequence ID" value="OLL24995.1"/>
    <property type="molecule type" value="Genomic_DNA"/>
</dbReference>
<accession>A0A1U7LQQ9</accession>
<proteinExistence type="predicted"/>
<protein>
    <submittedName>
        <fullName evidence="5">TPR repeat-containing protein</fullName>
    </submittedName>
</protein>
<gene>
    <name evidence="5" type="ORF">NEOLI_003533</name>
</gene>
<dbReference type="Proteomes" id="UP000186594">
    <property type="component" value="Unassembled WGS sequence"/>
</dbReference>
<keyword evidence="6" id="KW-1185">Reference proteome</keyword>
<dbReference type="PANTHER" id="PTHR16193">
    <property type="entry name" value="TETRATRICOPEPTIDE REPEAT PROTEIN 27"/>
    <property type="match status" value="1"/>
</dbReference>
<dbReference type="Pfam" id="PF13432">
    <property type="entry name" value="TPR_16"/>
    <property type="match status" value="1"/>
</dbReference>
<dbReference type="AlphaFoldDB" id="A0A1U7LQQ9"/>
<evidence type="ECO:0000256" key="3">
    <source>
        <dbReference type="PROSITE-ProRule" id="PRU00339"/>
    </source>
</evidence>